<reference evidence="1" key="1">
    <citation type="journal article" date="2014" name="Front. Microbiol.">
        <title>High frequency of phylogenetically diverse reductive dehalogenase-homologous genes in deep subseafloor sedimentary metagenomes.</title>
        <authorList>
            <person name="Kawai M."/>
            <person name="Futagami T."/>
            <person name="Toyoda A."/>
            <person name="Takaki Y."/>
            <person name="Nishi S."/>
            <person name="Hori S."/>
            <person name="Arai W."/>
            <person name="Tsubouchi T."/>
            <person name="Morono Y."/>
            <person name="Uchiyama I."/>
            <person name="Ito T."/>
            <person name="Fujiyama A."/>
            <person name="Inagaki F."/>
            <person name="Takami H."/>
        </authorList>
    </citation>
    <scope>NUCLEOTIDE SEQUENCE</scope>
    <source>
        <strain evidence="1">Expedition CK06-06</strain>
    </source>
</reference>
<evidence type="ECO:0000313" key="1">
    <source>
        <dbReference type="EMBL" id="GAG25532.1"/>
    </source>
</evidence>
<comment type="caution">
    <text evidence="1">The sequence shown here is derived from an EMBL/GenBank/DDBJ whole genome shotgun (WGS) entry which is preliminary data.</text>
</comment>
<name>X0WQQ4_9ZZZZ</name>
<proteinExistence type="predicted"/>
<feature type="non-terminal residue" evidence="1">
    <location>
        <position position="1"/>
    </location>
</feature>
<organism evidence="1">
    <name type="scientific">marine sediment metagenome</name>
    <dbReference type="NCBI Taxonomy" id="412755"/>
    <lineage>
        <taxon>unclassified sequences</taxon>
        <taxon>metagenomes</taxon>
        <taxon>ecological metagenomes</taxon>
    </lineage>
</organism>
<dbReference type="EMBL" id="BARS01036060">
    <property type="protein sequence ID" value="GAG25532.1"/>
    <property type="molecule type" value="Genomic_DNA"/>
</dbReference>
<dbReference type="AlphaFoldDB" id="X0WQQ4"/>
<accession>X0WQQ4</accession>
<gene>
    <name evidence="1" type="ORF">S01H1_55470</name>
</gene>
<protein>
    <submittedName>
        <fullName evidence="1">Uncharacterized protein</fullName>
    </submittedName>
</protein>
<sequence length="68" mass="7955">YGWSRKVGLRWVLPPWEGSKESATIVAWNSTDQHLFGRYFSPGEYLLYYTFSDHLNVLEANELAFEPN</sequence>